<dbReference type="PANTHER" id="PTHR22916">
    <property type="entry name" value="GLYCOSYLTRANSFERASE"/>
    <property type="match status" value="1"/>
</dbReference>
<dbReference type="GO" id="GO:0016758">
    <property type="term" value="F:hexosyltransferase activity"/>
    <property type="evidence" value="ECO:0007669"/>
    <property type="project" value="UniProtKB-ARBA"/>
</dbReference>
<organism evidence="2">
    <name type="scientific">viral metagenome</name>
    <dbReference type="NCBI Taxonomy" id="1070528"/>
    <lineage>
        <taxon>unclassified sequences</taxon>
        <taxon>metagenomes</taxon>
        <taxon>organismal metagenomes</taxon>
    </lineage>
</organism>
<dbReference type="SUPFAM" id="SSF53448">
    <property type="entry name" value="Nucleotide-diphospho-sugar transferases"/>
    <property type="match status" value="1"/>
</dbReference>
<feature type="domain" description="Glycosyltransferase 2-like" evidence="1">
    <location>
        <begin position="4"/>
        <end position="116"/>
    </location>
</feature>
<proteinExistence type="predicted"/>
<name>A0A6C0AIF4_9ZZZZ</name>
<protein>
    <recommendedName>
        <fullName evidence="1">Glycosyltransferase 2-like domain-containing protein</fullName>
    </recommendedName>
</protein>
<evidence type="ECO:0000259" key="1">
    <source>
        <dbReference type="Pfam" id="PF00535"/>
    </source>
</evidence>
<dbReference type="Pfam" id="PF00535">
    <property type="entry name" value="Glycos_transf_2"/>
    <property type="match status" value="1"/>
</dbReference>
<sequence>MLVSVCTITFNRRPFIQNMIRCFQNQDYQGDMEWIILDDGTDPIGDLVSNIPCVNYVRLETKHTIGQKRNRTHALAKGDILVYMDDDDYYPPTRISHAVDTLLKSEALCAGSSRIHVYFDHIHQIVEFGPYAPNHATAGTFALKRSLLTHTSYDESATMGEEKHFLKNYTIPMVQLDPMKTILVVSHKHNTFDKKQLLKPSSMVRGTKLHLNDFIQDETCLAFFKQI</sequence>
<dbReference type="EMBL" id="MN740626">
    <property type="protein sequence ID" value="QHS79233.1"/>
    <property type="molecule type" value="Genomic_DNA"/>
</dbReference>
<dbReference type="InterPro" id="IPR001173">
    <property type="entry name" value="Glyco_trans_2-like"/>
</dbReference>
<dbReference type="AlphaFoldDB" id="A0A6C0AIF4"/>
<accession>A0A6C0AIF4</accession>
<dbReference type="CDD" id="cd00761">
    <property type="entry name" value="Glyco_tranf_GTA_type"/>
    <property type="match status" value="1"/>
</dbReference>
<dbReference type="PANTHER" id="PTHR22916:SF3">
    <property type="entry name" value="UDP-GLCNAC:BETAGAL BETA-1,3-N-ACETYLGLUCOSAMINYLTRANSFERASE-LIKE PROTEIN 1"/>
    <property type="match status" value="1"/>
</dbReference>
<evidence type="ECO:0000313" key="2">
    <source>
        <dbReference type="EMBL" id="QHS79233.1"/>
    </source>
</evidence>
<dbReference type="Gene3D" id="3.90.550.10">
    <property type="entry name" value="Spore Coat Polysaccharide Biosynthesis Protein SpsA, Chain A"/>
    <property type="match status" value="1"/>
</dbReference>
<reference evidence="2" key="1">
    <citation type="journal article" date="2020" name="Nature">
        <title>Giant virus diversity and host interactions through global metagenomics.</title>
        <authorList>
            <person name="Schulz F."/>
            <person name="Roux S."/>
            <person name="Paez-Espino D."/>
            <person name="Jungbluth S."/>
            <person name="Walsh D.A."/>
            <person name="Denef V.J."/>
            <person name="McMahon K.D."/>
            <person name="Konstantinidis K.T."/>
            <person name="Eloe-Fadrosh E.A."/>
            <person name="Kyrpides N.C."/>
            <person name="Woyke T."/>
        </authorList>
    </citation>
    <scope>NUCLEOTIDE SEQUENCE</scope>
    <source>
        <strain evidence="2">GVMAG-S-1035118-87</strain>
    </source>
</reference>
<dbReference type="InterPro" id="IPR029044">
    <property type="entry name" value="Nucleotide-diphossugar_trans"/>
</dbReference>